<dbReference type="EMBL" id="CP022123">
    <property type="protein sequence ID" value="ASG29502.1"/>
    <property type="molecule type" value="Genomic_DNA"/>
</dbReference>
<dbReference type="KEGG" id="fpol:ERS445057_00734"/>
<sequence length="189" mass="22687">MEIKIEETEDTLKIIKSCRQELKWAFIIGIICNICLIYPLLKETPGELYFGFALFYTPIFLLIQCLFCYRFSYEVIFIKEDYVYLLSSFRKPDIYNAKKFSTKNIIKISAKKFNGSILLRSHNFFKEAKPIKDHPNYKIHFYFKEETEEYYAWGYEIPIEKALQIVDKIKIFLKDSKNIQFEKSEKQEV</sequence>
<evidence type="ECO:0000313" key="2">
    <source>
        <dbReference type="Proteomes" id="UP000197638"/>
    </source>
</evidence>
<proteinExistence type="predicted"/>
<dbReference type="GeneID" id="45634531"/>
<evidence type="ECO:0000313" key="1">
    <source>
        <dbReference type="EMBL" id="ASG29502.1"/>
    </source>
</evidence>
<reference evidence="1 2" key="1">
    <citation type="submission" date="2017-06" db="EMBL/GenBank/DDBJ databases">
        <title>Genome sequencing of Fusobacterium nucleatum subsp. polymorphum KCOM 1275 (=ChDC F310).</title>
        <authorList>
            <person name="Kook J.-K."/>
            <person name="Park S.-N."/>
            <person name="Lim Y.K."/>
            <person name="Roh H."/>
        </authorList>
    </citation>
    <scope>NUCLEOTIDE SEQUENCE [LARGE SCALE GENOMIC DNA]</scope>
    <source>
        <strain evidence="1 2">KCOM 1275</strain>
    </source>
</reference>
<organism evidence="1 2">
    <name type="scientific">Fusobacterium nucleatum subsp. polymorphum</name>
    <name type="common">Fusobacterium polymorphum</name>
    <dbReference type="NCBI Taxonomy" id="76857"/>
    <lineage>
        <taxon>Bacteria</taxon>
        <taxon>Fusobacteriati</taxon>
        <taxon>Fusobacteriota</taxon>
        <taxon>Fusobacteriia</taxon>
        <taxon>Fusobacteriales</taxon>
        <taxon>Fusobacteriaceae</taxon>
        <taxon>Fusobacterium</taxon>
    </lineage>
</organism>
<dbReference type="AlphaFoldDB" id="A0A241Q3V9"/>
<accession>A0A241Q3V9</accession>
<dbReference type="RefSeq" id="WP_005895844.1">
    <property type="nucleotide sequence ID" value="NZ_CP022123.1"/>
</dbReference>
<protein>
    <submittedName>
        <fullName evidence="1">Uncharacterized protein</fullName>
    </submittedName>
</protein>
<dbReference type="Proteomes" id="UP000197638">
    <property type="component" value="Chromosome"/>
</dbReference>
<name>A0A241Q3V9_FUSNP</name>
<gene>
    <name evidence="1" type="ORF">CBG61_11890</name>
</gene>